<feature type="compositionally biased region" description="Basic and acidic residues" evidence="1">
    <location>
        <begin position="92"/>
        <end position="116"/>
    </location>
</feature>
<evidence type="ECO:0000313" key="3">
    <source>
        <dbReference type="RefSeq" id="XP_022410964.1"/>
    </source>
</evidence>
<dbReference type="KEGG" id="dle:111165060"/>
<gene>
    <name evidence="3" type="primary">LOC111165060</name>
</gene>
<name>A0A2Y9LMP0_DELLE</name>
<protein>
    <submittedName>
        <fullName evidence="3">Serine/arginine repetitive matrix protein 1-like</fullName>
    </submittedName>
</protein>
<dbReference type="InParanoid" id="A0A2Y9LMP0"/>
<dbReference type="GeneID" id="111165060"/>
<accession>A0A2Y9LMP0</accession>
<proteinExistence type="predicted"/>
<keyword evidence="2" id="KW-1185">Reference proteome</keyword>
<feature type="region of interest" description="Disordered" evidence="1">
    <location>
        <begin position="1"/>
        <end position="189"/>
    </location>
</feature>
<dbReference type="Proteomes" id="UP000248483">
    <property type="component" value="Unplaced"/>
</dbReference>
<feature type="compositionally biased region" description="Basic and acidic residues" evidence="1">
    <location>
        <begin position="14"/>
        <end position="31"/>
    </location>
</feature>
<reference evidence="3" key="1">
    <citation type="submission" date="2025-08" db="UniProtKB">
        <authorList>
            <consortium name="RefSeq"/>
        </authorList>
    </citation>
    <scope>IDENTIFICATION</scope>
    <source>
        <tissue evidence="3">Blood</tissue>
    </source>
</reference>
<dbReference type="RefSeq" id="XP_022410964.1">
    <property type="nucleotide sequence ID" value="XM_022555256.1"/>
</dbReference>
<dbReference type="AlphaFoldDB" id="A0A2Y9LMP0"/>
<feature type="compositionally biased region" description="Basic residues" evidence="1">
    <location>
        <begin position="117"/>
        <end position="126"/>
    </location>
</feature>
<evidence type="ECO:0000256" key="1">
    <source>
        <dbReference type="SAM" id="MobiDB-lite"/>
    </source>
</evidence>
<organism evidence="2 3">
    <name type="scientific">Delphinapterus leucas</name>
    <name type="common">Beluga whale</name>
    <dbReference type="NCBI Taxonomy" id="9749"/>
    <lineage>
        <taxon>Eukaryota</taxon>
        <taxon>Metazoa</taxon>
        <taxon>Chordata</taxon>
        <taxon>Craniata</taxon>
        <taxon>Vertebrata</taxon>
        <taxon>Euteleostomi</taxon>
        <taxon>Mammalia</taxon>
        <taxon>Eutheria</taxon>
        <taxon>Laurasiatheria</taxon>
        <taxon>Artiodactyla</taxon>
        <taxon>Whippomorpha</taxon>
        <taxon>Cetacea</taxon>
        <taxon>Odontoceti</taxon>
        <taxon>Monodontidae</taxon>
        <taxon>Delphinapterus</taxon>
    </lineage>
</organism>
<sequence length="189" mass="20951">MHKRAHRRSPGDTLEGKVKLKAREPGSRREPPQPPRAMTDAAEAAFSPPMPPSRCSRRAPCPRLPRPLPRRSRVRAPPPPGAPGARRARGARRLEREREREPERERDWEREREGRWGPRRAARRPPRATPEPLARPLGWSPPGARDPASGGRRGVSLSGGPFWRPLTLGVGPRIDGGSGLRGVQPPGRS</sequence>
<evidence type="ECO:0000313" key="2">
    <source>
        <dbReference type="Proteomes" id="UP000248483"/>
    </source>
</evidence>